<organism evidence="2 3">
    <name type="scientific">Cronartium quercuum f. sp. fusiforme G11</name>
    <dbReference type="NCBI Taxonomy" id="708437"/>
    <lineage>
        <taxon>Eukaryota</taxon>
        <taxon>Fungi</taxon>
        <taxon>Dikarya</taxon>
        <taxon>Basidiomycota</taxon>
        <taxon>Pucciniomycotina</taxon>
        <taxon>Pucciniomycetes</taxon>
        <taxon>Pucciniales</taxon>
        <taxon>Coleosporiaceae</taxon>
        <taxon>Cronartium</taxon>
    </lineage>
</organism>
<feature type="transmembrane region" description="Helical" evidence="1">
    <location>
        <begin position="98"/>
        <end position="118"/>
    </location>
</feature>
<dbReference type="EMBL" id="MU167477">
    <property type="protein sequence ID" value="KAG0140081.1"/>
    <property type="molecule type" value="Genomic_DNA"/>
</dbReference>
<evidence type="ECO:0000313" key="2">
    <source>
        <dbReference type="EMBL" id="KAG0140081.1"/>
    </source>
</evidence>
<feature type="transmembrane region" description="Helical" evidence="1">
    <location>
        <begin position="138"/>
        <end position="159"/>
    </location>
</feature>
<comment type="caution">
    <text evidence="2">The sequence shown here is derived from an EMBL/GenBank/DDBJ whole genome shotgun (WGS) entry which is preliminary data.</text>
</comment>
<evidence type="ECO:0000256" key="1">
    <source>
        <dbReference type="SAM" id="Phobius"/>
    </source>
</evidence>
<keyword evidence="1" id="KW-0472">Membrane</keyword>
<evidence type="ECO:0000313" key="3">
    <source>
        <dbReference type="Proteomes" id="UP000886653"/>
    </source>
</evidence>
<protein>
    <recommendedName>
        <fullName evidence="4">Major facilitator superfamily (MFS) profile domain-containing protein</fullName>
    </recommendedName>
</protein>
<dbReference type="Proteomes" id="UP000886653">
    <property type="component" value="Unassembled WGS sequence"/>
</dbReference>
<dbReference type="Gene3D" id="1.20.1250.20">
    <property type="entry name" value="MFS general substrate transporter like domains"/>
    <property type="match status" value="1"/>
</dbReference>
<name>A0A9P6N602_9BASI</name>
<dbReference type="AlphaFoldDB" id="A0A9P6N602"/>
<keyword evidence="1" id="KW-0812">Transmembrane</keyword>
<gene>
    <name evidence="2" type="ORF">CROQUDRAFT_100607</name>
</gene>
<reference evidence="2" key="1">
    <citation type="submission" date="2013-11" db="EMBL/GenBank/DDBJ databases">
        <title>Genome sequence of the fusiform rust pathogen reveals effectors for host alternation and coevolution with pine.</title>
        <authorList>
            <consortium name="DOE Joint Genome Institute"/>
            <person name="Smith K."/>
            <person name="Pendleton A."/>
            <person name="Kubisiak T."/>
            <person name="Anderson C."/>
            <person name="Salamov A."/>
            <person name="Aerts A."/>
            <person name="Riley R."/>
            <person name="Clum A."/>
            <person name="Lindquist E."/>
            <person name="Ence D."/>
            <person name="Campbell M."/>
            <person name="Kronenberg Z."/>
            <person name="Feau N."/>
            <person name="Dhillon B."/>
            <person name="Hamelin R."/>
            <person name="Burleigh J."/>
            <person name="Smith J."/>
            <person name="Yandell M."/>
            <person name="Nelson C."/>
            <person name="Grigoriev I."/>
            <person name="Davis J."/>
        </authorList>
    </citation>
    <scope>NUCLEOTIDE SEQUENCE</scope>
    <source>
        <strain evidence="2">G11</strain>
    </source>
</reference>
<dbReference type="OrthoDB" id="433512at2759"/>
<keyword evidence="1" id="KW-1133">Transmembrane helix</keyword>
<dbReference type="InterPro" id="IPR036259">
    <property type="entry name" value="MFS_trans_sf"/>
</dbReference>
<proteinExistence type="predicted"/>
<keyword evidence="3" id="KW-1185">Reference proteome</keyword>
<evidence type="ECO:0008006" key="4">
    <source>
        <dbReference type="Google" id="ProtNLM"/>
    </source>
</evidence>
<accession>A0A9P6N602</accession>
<sequence length="180" mass="19872">MQLTSNRSRNSYSMSHQIGKIKQEYEHQKDEVADIPKASSCDFLQHYPDLKNFQILFGCTWSWFSLDVAFDVSSYNAISSCLLIALLNYGLQIGSVSLSALSLNSSIVLTAIGFGTASTGSANECIYNTLINISVGNIILSIAGFIPGYWVSFFLIDLWGRKLIQIMGFSALEILFSITV</sequence>